<dbReference type="EMBL" id="CAIIXF020000124">
    <property type="protein sequence ID" value="CAH1802824.1"/>
    <property type="molecule type" value="Genomic_DNA"/>
</dbReference>
<dbReference type="AlphaFoldDB" id="A0A8S4QB27"/>
<dbReference type="OrthoDB" id="10569190at2759"/>
<proteinExistence type="predicted"/>
<gene>
    <name evidence="1" type="ORF">OFUS_LOCUS26470</name>
</gene>
<reference evidence="1" key="1">
    <citation type="submission" date="2022-03" db="EMBL/GenBank/DDBJ databases">
        <authorList>
            <person name="Martin C."/>
        </authorList>
    </citation>
    <scope>NUCLEOTIDE SEQUENCE</scope>
</reference>
<accession>A0A8S4QB27</accession>
<keyword evidence="2" id="KW-1185">Reference proteome</keyword>
<name>A0A8S4QB27_OWEFU</name>
<organism evidence="1 2">
    <name type="scientific">Owenia fusiformis</name>
    <name type="common">Polychaete worm</name>
    <dbReference type="NCBI Taxonomy" id="6347"/>
    <lineage>
        <taxon>Eukaryota</taxon>
        <taxon>Metazoa</taxon>
        <taxon>Spiralia</taxon>
        <taxon>Lophotrochozoa</taxon>
        <taxon>Annelida</taxon>
        <taxon>Polychaeta</taxon>
        <taxon>Sedentaria</taxon>
        <taxon>Canalipalpata</taxon>
        <taxon>Sabellida</taxon>
        <taxon>Oweniida</taxon>
        <taxon>Oweniidae</taxon>
        <taxon>Owenia</taxon>
    </lineage>
</organism>
<dbReference type="Proteomes" id="UP000749559">
    <property type="component" value="Unassembled WGS sequence"/>
</dbReference>
<feature type="non-terminal residue" evidence="1">
    <location>
        <position position="193"/>
    </location>
</feature>
<protein>
    <submittedName>
        <fullName evidence="1">Uncharacterized protein</fullName>
    </submittedName>
</protein>
<sequence length="193" mass="21808">MPGSIVGVNRGNKISKKSNIYLKLTMARENRRTEFNISSMTASNNLGRRVGSMRRRLGQGLSLNTNYIPLEPLLRVALRKNCCTFERVGGLSKKVVESFYISERALTNLQKHMPMILERMDVTLSLAHSSQEWLTPKKQKSGEAPSQLLNRTSAPFQLLSRTSAPFQLINRTSAPFKLINRTSAPFQLRNRTS</sequence>
<evidence type="ECO:0000313" key="2">
    <source>
        <dbReference type="Proteomes" id="UP000749559"/>
    </source>
</evidence>
<comment type="caution">
    <text evidence="1">The sequence shown here is derived from an EMBL/GenBank/DDBJ whole genome shotgun (WGS) entry which is preliminary data.</text>
</comment>
<evidence type="ECO:0000313" key="1">
    <source>
        <dbReference type="EMBL" id="CAH1802824.1"/>
    </source>
</evidence>